<feature type="domain" description="Phasin" evidence="2">
    <location>
        <begin position="94"/>
        <end position="189"/>
    </location>
</feature>
<organism evidence="3 4">
    <name type="scientific">Methylobacterium aquaticum</name>
    <dbReference type="NCBI Taxonomy" id="270351"/>
    <lineage>
        <taxon>Bacteria</taxon>
        <taxon>Pseudomonadati</taxon>
        <taxon>Pseudomonadota</taxon>
        <taxon>Alphaproteobacteria</taxon>
        <taxon>Hyphomicrobiales</taxon>
        <taxon>Methylobacteriaceae</taxon>
        <taxon>Methylobacterium</taxon>
    </lineage>
</organism>
<feature type="compositionally biased region" description="Basic and acidic residues" evidence="1">
    <location>
        <begin position="11"/>
        <end position="21"/>
    </location>
</feature>
<name>A0A0C6F097_9HYPH</name>
<proteinExistence type="predicted"/>
<reference evidence="3 4" key="1">
    <citation type="journal article" date="2015" name="Genome Announc.">
        <title>Complete Genome Sequence of Methylobacterium aquaticum Strain 22A, Isolated from Racomitrium japonicum Moss.</title>
        <authorList>
            <person name="Tani A."/>
            <person name="Ogura Y."/>
            <person name="Hayashi T."/>
            <person name="Kimbara K."/>
        </authorList>
    </citation>
    <scope>NUCLEOTIDE SEQUENCE [LARGE SCALE GENOMIC DNA]</scope>
    <source>
        <strain evidence="3 4">MA-22A</strain>
    </source>
</reference>
<dbReference type="Proteomes" id="UP000061432">
    <property type="component" value="Chromosome"/>
</dbReference>
<dbReference type="RefSeq" id="WP_060847220.1">
    <property type="nucleotide sequence ID" value="NZ_AP014704.1"/>
</dbReference>
<evidence type="ECO:0000313" key="4">
    <source>
        <dbReference type="Proteomes" id="UP000061432"/>
    </source>
</evidence>
<protein>
    <submittedName>
        <fullName evidence="3">Phasin</fullName>
    </submittedName>
</protein>
<evidence type="ECO:0000259" key="2">
    <source>
        <dbReference type="Pfam" id="PF09361"/>
    </source>
</evidence>
<dbReference type="AlphaFoldDB" id="A0A0C6F097"/>
<feature type="compositionally biased region" description="Polar residues" evidence="1">
    <location>
        <begin position="27"/>
        <end position="36"/>
    </location>
</feature>
<accession>A0A0C6F097</accession>
<dbReference type="Pfam" id="PF09361">
    <property type="entry name" value="Phasin_2"/>
    <property type="match status" value="1"/>
</dbReference>
<dbReference type="EMBL" id="AP014704">
    <property type="protein sequence ID" value="BAQ46001.1"/>
    <property type="molecule type" value="Genomic_DNA"/>
</dbReference>
<evidence type="ECO:0000256" key="1">
    <source>
        <dbReference type="SAM" id="MobiDB-lite"/>
    </source>
</evidence>
<evidence type="ECO:0000313" key="3">
    <source>
        <dbReference type="EMBL" id="BAQ46001.1"/>
    </source>
</evidence>
<feature type="compositionally biased region" description="Polar residues" evidence="1">
    <location>
        <begin position="1"/>
        <end position="10"/>
    </location>
</feature>
<sequence length="199" mass="21730">MGINQSATSNKHAEQTDKLTDAVKASMNKTSEQGAQFTEAARDGMSKMADLGAKASDDAKQIVQKNVDTASQQAREAADRFTRVLGFTGQDSERLARQSQQNIEAVTRCGTVLTQAVQDASRNWFELGQKQWQRNIDGLTRLTRASSVQQFTAIQSELVREGLQHMVQDSRVIAEGSVRAIEEAGKAFSGVDQTAPVVR</sequence>
<feature type="region of interest" description="Disordered" evidence="1">
    <location>
        <begin position="1"/>
        <end position="44"/>
    </location>
</feature>
<reference evidence="4" key="2">
    <citation type="submission" date="2015-01" db="EMBL/GenBank/DDBJ databases">
        <title>Complete genome sequence of Methylobacterium aquaticum strain 22A.</title>
        <authorList>
            <person name="Tani A."/>
            <person name="Ogura Y."/>
            <person name="Hayashi T."/>
        </authorList>
    </citation>
    <scope>NUCLEOTIDE SEQUENCE [LARGE SCALE GENOMIC DNA]</scope>
    <source>
        <strain evidence="4">MA-22A</strain>
    </source>
</reference>
<dbReference type="STRING" id="270351.Maq22A_c14035"/>
<gene>
    <name evidence="3" type="ORF">Maq22A_c14035</name>
</gene>
<dbReference type="InterPro" id="IPR018968">
    <property type="entry name" value="Phasin"/>
</dbReference>
<dbReference type="PATRIC" id="fig|270351.10.peg.2700"/>
<dbReference type="KEGG" id="maqu:Maq22A_c14035"/>